<sequence>MVGWIIVLKLQLHKFLIKFKKIFFNFLLIYFSLQLTVMADQDKMILGLKIFNEKGNCASCHQLTNAKSKGNIGPSLDDLKPTQAQVKQAVTNGIGIMPAFGNDKILTPQEIDAVSFYVEKATSN</sequence>
<evidence type="ECO:0000256" key="4">
    <source>
        <dbReference type="PROSITE-ProRule" id="PRU00433"/>
    </source>
</evidence>
<evidence type="ECO:0000313" key="8">
    <source>
        <dbReference type="Proteomes" id="UP000713222"/>
    </source>
</evidence>
<dbReference type="EMBL" id="RGET01000036">
    <property type="protein sequence ID" value="NBN88017.1"/>
    <property type="molecule type" value="Genomic_DNA"/>
</dbReference>
<dbReference type="GO" id="GO:0046872">
    <property type="term" value="F:metal ion binding"/>
    <property type="evidence" value="ECO:0007669"/>
    <property type="project" value="UniProtKB-KW"/>
</dbReference>
<dbReference type="GO" id="GO:0009055">
    <property type="term" value="F:electron transfer activity"/>
    <property type="evidence" value="ECO:0007669"/>
    <property type="project" value="InterPro"/>
</dbReference>
<accession>A0A964UYC4</accession>
<gene>
    <name evidence="7" type="ORF">EBV32_02870</name>
</gene>
<dbReference type="Pfam" id="PF13442">
    <property type="entry name" value="Cytochrome_CBB3"/>
    <property type="match status" value="1"/>
</dbReference>
<proteinExistence type="predicted"/>
<keyword evidence="2 4" id="KW-0479">Metal-binding</keyword>
<keyword evidence="5" id="KW-0812">Transmembrane</keyword>
<keyword evidence="3 4" id="KW-0408">Iron</keyword>
<organism evidence="7 8">
    <name type="scientific">Candidatus Fonsibacter lacus</name>
    <dbReference type="NCBI Taxonomy" id="2576439"/>
    <lineage>
        <taxon>Bacteria</taxon>
        <taxon>Pseudomonadati</taxon>
        <taxon>Pseudomonadota</taxon>
        <taxon>Alphaproteobacteria</taxon>
        <taxon>Candidatus Pelagibacterales</taxon>
        <taxon>Candidatus Pelagibacterales incertae sedis</taxon>
        <taxon>Candidatus Fonsibacter</taxon>
    </lineage>
</organism>
<protein>
    <submittedName>
        <fullName evidence="7">Cytochrome c</fullName>
    </submittedName>
</protein>
<evidence type="ECO:0000256" key="1">
    <source>
        <dbReference type="ARBA" id="ARBA00022617"/>
    </source>
</evidence>
<comment type="caution">
    <text evidence="7">The sequence shown here is derived from an EMBL/GenBank/DDBJ whole genome shotgun (WGS) entry which is preliminary data.</text>
</comment>
<dbReference type="Proteomes" id="UP000713222">
    <property type="component" value="Unassembled WGS sequence"/>
</dbReference>
<dbReference type="AlphaFoldDB" id="A0A964UYC4"/>
<feature type="domain" description="Cytochrome c" evidence="6">
    <location>
        <begin position="42"/>
        <end position="122"/>
    </location>
</feature>
<reference evidence="7" key="1">
    <citation type="submission" date="2018-10" db="EMBL/GenBank/DDBJ databases">
        <title>Iterative Subtractive Binning of Freshwater Chronoseries Metagenomes Recovers Nearly Complete Genomes from over Four Hundred Novel Species.</title>
        <authorList>
            <person name="Rodriguez-R L.M."/>
            <person name="Tsementzi D."/>
            <person name="Luo C."/>
            <person name="Konstantinidis K.T."/>
        </authorList>
    </citation>
    <scope>NUCLEOTIDE SEQUENCE</scope>
    <source>
        <strain evidence="7">WB7_6_001</strain>
    </source>
</reference>
<dbReference type="PROSITE" id="PS51007">
    <property type="entry name" value="CYTC"/>
    <property type="match status" value="1"/>
</dbReference>
<keyword evidence="1 4" id="KW-0349">Heme</keyword>
<dbReference type="GO" id="GO:0020037">
    <property type="term" value="F:heme binding"/>
    <property type="evidence" value="ECO:0007669"/>
    <property type="project" value="InterPro"/>
</dbReference>
<dbReference type="Gene3D" id="1.10.760.10">
    <property type="entry name" value="Cytochrome c-like domain"/>
    <property type="match status" value="1"/>
</dbReference>
<evidence type="ECO:0000256" key="2">
    <source>
        <dbReference type="ARBA" id="ARBA00022723"/>
    </source>
</evidence>
<dbReference type="InterPro" id="IPR009056">
    <property type="entry name" value="Cyt_c-like_dom"/>
</dbReference>
<evidence type="ECO:0000313" key="7">
    <source>
        <dbReference type="EMBL" id="NBN88017.1"/>
    </source>
</evidence>
<evidence type="ECO:0000259" key="6">
    <source>
        <dbReference type="PROSITE" id="PS51007"/>
    </source>
</evidence>
<name>A0A964UYC4_9PROT</name>
<evidence type="ECO:0000256" key="3">
    <source>
        <dbReference type="ARBA" id="ARBA00023004"/>
    </source>
</evidence>
<dbReference type="SUPFAM" id="SSF46626">
    <property type="entry name" value="Cytochrome c"/>
    <property type="match status" value="1"/>
</dbReference>
<dbReference type="InterPro" id="IPR036909">
    <property type="entry name" value="Cyt_c-like_dom_sf"/>
</dbReference>
<evidence type="ECO:0000256" key="5">
    <source>
        <dbReference type="SAM" id="Phobius"/>
    </source>
</evidence>
<keyword evidence="5" id="KW-0472">Membrane</keyword>
<keyword evidence="5" id="KW-1133">Transmembrane helix</keyword>
<feature type="transmembrane region" description="Helical" evidence="5">
    <location>
        <begin position="22"/>
        <end position="39"/>
    </location>
</feature>